<dbReference type="RefSeq" id="WP_131826387.1">
    <property type="nucleotide sequence ID" value="NZ_CP114584.1"/>
</dbReference>
<sequence length="108" mass="12488">MSMNPKSLLGSISKASPLATPLEMMYGLLEDKKDANEKYNALIPILHDALSRGYRFESKEIQSIVKILRDMPPAGARRNNFEKLYLKDEYTLRKLPKDARDIPYGHWY</sequence>
<organism evidence="1 2">
    <name type="scientific">Salinivibrio proteolyticus</name>
    <dbReference type="NCBI Taxonomy" id="334715"/>
    <lineage>
        <taxon>Bacteria</taxon>
        <taxon>Pseudomonadati</taxon>
        <taxon>Pseudomonadota</taxon>
        <taxon>Gammaproteobacteria</taxon>
        <taxon>Vibrionales</taxon>
        <taxon>Vibrionaceae</taxon>
        <taxon>Salinivibrio</taxon>
    </lineage>
</organism>
<gene>
    <name evidence="1" type="ORF">N7E60_03195</name>
</gene>
<accession>A0ABY7LHD3</accession>
<name>A0ABY7LHD3_9GAMM</name>
<proteinExistence type="predicted"/>
<dbReference type="EMBL" id="CP114584">
    <property type="protein sequence ID" value="WBA15325.1"/>
    <property type="molecule type" value="Genomic_DNA"/>
</dbReference>
<evidence type="ECO:0000313" key="1">
    <source>
        <dbReference type="EMBL" id="WBA15325.1"/>
    </source>
</evidence>
<protein>
    <submittedName>
        <fullName evidence="1">Uncharacterized protein</fullName>
    </submittedName>
</protein>
<reference evidence="1" key="1">
    <citation type="submission" date="2022-09" db="EMBL/GenBank/DDBJ databases">
        <authorList>
            <person name="Li Z.-J."/>
        </authorList>
    </citation>
    <scope>NUCLEOTIDE SEQUENCE</scope>
    <source>
        <strain evidence="1">TGB10</strain>
    </source>
</reference>
<dbReference type="Proteomes" id="UP001164676">
    <property type="component" value="Chromosome"/>
</dbReference>
<keyword evidence="2" id="KW-1185">Reference proteome</keyword>
<evidence type="ECO:0000313" key="2">
    <source>
        <dbReference type="Proteomes" id="UP001164676"/>
    </source>
</evidence>